<feature type="transmembrane region" description="Helical" evidence="7">
    <location>
        <begin position="169"/>
        <end position="188"/>
    </location>
</feature>
<evidence type="ECO:0000256" key="5">
    <source>
        <dbReference type="ARBA" id="ARBA00022989"/>
    </source>
</evidence>
<keyword evidence="6 7" id="KW-0472">Membrane</keyword>
<keyword evidence="4 7" id="KW-0812">Transmembrane</keyword>
<dbReference type="InterPro" id="IPR045621">
    <property type="entry name" value="BPD_transp_1_N"/>
</dbReference>
<reference evidence="9" key="1">
    <citation type="submission" date="2020-10" db="EMBL/GenBank/DDBJ databases">
        <authorList>
            <person name="Gilroy R."/>
        </authorList>
    </citation>
    <scope>NUCLEOTIDE SEQUENCE</scope>
    <source>
        <strain evidence="9">CHK187-14744</strain>
    </source>
</reference>
<dbReference type="InterPro" id="IPR035906">
    <property type="entry name" value="MetI-like_sf"/>
</dbReference>
<sequence length="311" mass="34258">MIKYIVKRLLQLIPVILVTSFLIYWAMNLTSGDPALLIAGDKATPEMLEQIREEKGLNDPFLVRYGRYMLGMIQGDMGESYITGKDVFQTFMETLPNTLMLGGAAVLIAVIIALPLGIYTAIHQSTWKDNVGMVFALFGTAMPNFWLGLMLILLFSLKLGWFPSGGKAGFSSVVLPAVTVGYGLAALIMRTTRSSMLDVIRQDYMTTARAKGCSERQVIFRHGLKNALIPIITAIGMQISMIMTGSVLAETVFSWPGIGRLVNDSIARRDNEMVTGAIIMCSICMCLINLVVDLVYAFFDPRIKAQYAKKG</sequence>
<dbReference type="PANTHER" id="PTHR43163:SF6">
    <property type="entry name" value="DIPEPTIDE TRANSPORT SYSTEM PERMEASE PROTEIN DPPB-RELATED"/>
    <property type="match status" value="1"/>
</dbReference>
<dbReference type="EMBL" id="DVLT01000046">
    <property type="protein sequence ID" value="HIU03088.1"/>
    <property type="molecule type" value="Genomic_DNA"/>
</dbReference>
<evidence type="ECO:0000256" key="1">
    <source>
        <dbReference type="ARBA" id="ARBA00004651"/>
    </source>
</evidence>
<feature type="transmembrane region" description="Helical" evidence="7">
    <location>
        <begin position="273"/>
        <end position="299"/>
    </location>
</feature>
<feature type="transmembrane region" description="Helical" evidence="7">
    <location>
        <begin position="134"/>
        <end position="157"/>
    </location>
</feature>
<dbReference type="GO" id="GO:0005886">
    <property type="term" value="C:plasma membrane"/>
    <property type="evidence" value="ECO:0007669"/>
    <property type="project" value="UniProtKB-SubCell"/>
</dbReference>
<feature type="domain" description="ABC transmembrane type-1" evidence="8">
    <location>
        <begin position="95"/>
        <end position="296"/>
    </location>
</feature>
<dbReference type="Pfam" id="PF00528">
    <property type="entry name" value="BPD_transp_1"/>
    <property type="match status" value="1"/>
</dbReference>
<protein>
    <submittedName>
        <fullName evidence="9">ABC transporter permease</fullName>
    </submittedName>
</protein>
<comment type="similarity">
    <text evidence="7">Belongs to the binding-protein-dependent transport system permease family.</text>
</comment>
<keyword evidence="5 7" id="KW-1133">Transmembrane helix</keyword>
<dbReference type="GO" id="GO:0055085">
    <property type="term" value="P:transmembrane transport"/>
    <property type="evidence" value="ECO:0007669"/>
    <property type="project" value="InterPro"/>
</dbReference>
<dbReference type="InterPro" id="IPR000515">
    <property type="entry name" value="MetI-like"/>
</dbReference>
<evidence type="ECO:0000256" key="3">
    <source>
        <dbReference type="ARBA" id="ARBA00022475"/>
    </source>
</evidence>
<name>A0A9D1HGJ6_9FIRM</name>
<keyword evidence="3" id="KW-1003">Cell membrane</keyword>
<comment type="subcellular location">
    <subcellularLocation>
        <location evidence="1 7">Cell membrane</location>
        <topology evidence="1 7">Multi-pass membrane protein</topology>
    </subcellularLocation>
</comment>
<dbReference type="PANTHER" id="PTHR43163">
    <property type="entry name" value="DIPEPTIDE TRANSPORT SYSTEM PERMEASE PROTEIN DPPB-RELATED"/>
    <property type="match status" value="1"/>
</dbReference>
<comment type="caution">
    <text evidence="9">The sequence shown here is derived from an EMBL/GenBank/DDBJ whole genome shotgun (WGS) entry which is preliminary data.</text>
</comment>
<dbReference type="PROSITE" id="PS50928">
    <property type="entry name" value="ABC_TM1"/>
    <property type="match status" value="1"/>
</dbReference>
<evidence type="ECO:0000256" key="7">
    <source>
        <dbReference type="RuleBase" id="RU363032"/>
    </source>
</evidence>
<proteinExistence type="inferred from homology"/>
<evidence type="ECO:0000256" key="4">
    <source>
        <dbReference type="ARBA" id="ARBA00022692"/>
    </source>
</evidence>
<dbReference type="Proteomes" id="UP000824164">
    <property type="component" value="Unassembled WGS sequence"/>
</dbReference>
<reference evidence="9" key="2">
    <citation type="journal article" date="2021" name="PeerJ">
        <title>Extensive microbial diversity within the chicken gut microbiome revealed by metagenomics and culture.</title>
        <authorList>
            <person name="Gilroy R."/>
            <person name="Ravi A."/>
            <person name="Getino M."/>
            <person name="Pursley I."/>
            <person name="Horton D.L."/>
            <person name="Alikhan N.F."/>
            <person name="Baker D."/>
            <person name="Gharbi K."/>
            <person name="Hall N."/>
            <person name="Watson M."/>
            <person name="Adriaenssens E.M."/>
            <person name="Foster-Nyarko E."/>
            <person name="Jarju S."/>
            <person name="Secka A."/>
            <person name="Antonio M."/>
            <person name="Oren A."/>
            <person name="Chaudhuri R.R."/>
            <person name="La Ragione R."/>
            <person name="Hildebrand F."/>
            <person name="Pallen M.J."/>
        </authorList>
    </citation>
    <scope>NUCLEOTIDE SEQUENCE</scope>
    <source>
        <strain evidence="9">CHK187-14744</strain>
    </source>
</reference>
<gene>
    <name evidence="9" type="ORF">IAB63_07535</name>
</gene>
<feature type="transmembrane region" description="Helical" evidence="7">
    <location>
        <begin position="99"/>
        <end position="122"/>
    </location>
</feature>
<evidence type="ECO:0000313" key="10">
    <source>
        <dbReference type="Proteomes" id="UP000824164"/>
    </source>
</evidence>
<organism evidence="9 10">
    <name type="scientific">Candidatus Onthocola gallistercoris</name>
    <dbReference type="NCBI Taxonomy" id="2840876"/>
    <lineage>
        <taxon>Bacteria</taxon>
        <taxon>Bacillati</taxon>
        <taxon>Bacillota</taxon>
        <taxon>Bacilli</taxon>
        <taxon>Candidatus Onthocola</taxon>
    </lineage>
</organism>
<feature type="transmembrane region" description="Helical" evidence="7">
    <location>
        <begin position="227"/>
        <end position="253"/>
    </location>
</feature>
<dbReference type="Gene3D" id="1.10.3720.10">
    <property type="entry name" value="MetI-like"/>
    <property type="match status" value="1"/>
</dbReference>
<evidence type="ECO:0000259" key="8">
    <source>
        <dbReference type="PROSITE" id="PS50928"/>
    </source>
</evidence>
<evidence type="ECO:0000256" key="6">
    <source>
        <dbReference type="ARBA" id="ARBA00023136"/>
    </source>
</evidence>
<feature type="transmembrane region" description="Helical" evidence="7">
    <location>
        <begin position="9"/>
        <end position="27"/>
    </location>
</feature>
<evidence type="ECO:0000313" key="9">
    <source>
        <dbReference type="EMBL" id="HIU03088.1"/>
    </source>
</evidence>
<dbReference type="AlphaFoldDB" id="A0A9D1HGJ6"/>
<dbReference type="SUPFAM" id="SSF161098">
    <property type="entry name" value="MetI-like"/>
    <property type="match status" value="1"/>
</dbReference>
<keyword evidence="2 7" id="KW-0813">Transport</keyword>
<evidence type="ECO:0000256" key="2">
    <source>
        <dbReference type="ARBA" id="ARBA00022448"/>
    </source>
</evidence>
<accession>A0A9D1HGJ6</accession>
<dbReference type="CDD" id="cd06261">
    <property type="entry name" value="TM_PBP2"/>
    <property type="match status" value="1"/>
</dbReference>
<dbReference type="Pfam" id="PF19300">
    <property type="entry name" value="BPD_transp_1_N"/>
    <property type="match status" value="1"/>
</dbReference>